<keyword evidence="3" id="KW-1185">Reference proteome</keyword>
<feature type="region of interest" description="Disordered" evidence="1">
    <location>
        <begin position="376"/>
        <end position="434"/>
    </location>
</feature>
<dbReference type="AlphaFoldDB" id="A0A2G8SMQ4"/>
<comment type="caution">
    <text evidence="2">The sequence shown here is derived from an EMBL/GenBank/DDBJ whole genome shotgun (WGS) entry which is preliminary data.</text>
</comment>
<accession>A0A2G8SMQ4</accession>
<feature type="compositionally biased region" description="Acidic residues" evidence="1">
    <location>
        <begin position="397"/>
        <end position="434"/>
    </location>
</feature>
<dbReference type="EMBL" id="AYKW01000004">
    <property type="protein sequence ID" value="PIL34858.1"/>
    <property type="molecule type" value="Genomic_DNA"/>
</dbReference>
<reference evidence="2 3" key="1">
    <citation type="journal article" date="2015" name="Sci. Rep.">
        <title>Chromosome-level genome map provides insights into diverse defense mechanisms in the medicinal fungus Ganoderma sinense.</title>
        <authorList>
            <person name="Zhu Y."/>
            <person name="Xu J."/>
            <person name="Sun C."/>
            <person name="Zhou S."/>
            <person name="Xu H."/>
            <person name="Nelson D.R."/>
            <person name="Qian J."/>
            <person name="Song J."/>
            <person name="Luo H."/>
            <person name="Xiang L."/>
            <person name="Li Y."/>
            <person name="Xu Z."/>
            <person name="Ji A."/>
            <person name="Wang L."/>
            <person name="Lu S."/>
            <person name="Hayward A."/>
            <person name="Sun W."/>
            <person name="Li X."/>
            <person name="Schwartz D.C."/>
            <person name="Wang Y."/>
            <person name="Chen S."/>
        </authorList>
    </citation>
    <scope>NUCLEOTIDE SEQUENCE [LARGE SCALE GENOMIC DNA]</scope>
    <source>
        <strain evidence="2 3">ZZ0214-1</strain>
    </source>
</reference>
<evidence type="ECO:0000313" key="2">
    <source>
        <dbReference type="EMBL" id="PIL34858.1"/>
    </source>
</evidence>
<organism evidence="2 3">
    <name type="scientific">Ganoderma sinense ZZ0214-1</name>
    <dbReference type="NCBI Taxonomy" id="1077348"/>
    <lineage>
        <taxon>Eukaryota</taxon>
        <taxon>Fungi</taxon>
        <taxon>Dikarya</taxon>
        <taxon>Basidiomycota</taxon>
        <taxon>Agaricomycotina</taxon>
        <taxon>Agaricomycetes</taxon>
        <taxon>Polyporales</taxon>
        <taxon>Polyporaceae</taxon>
        <taxon>Ganoderma</taxon>
    </lineage>
</organism>
<evidence type="ECO:0000256" key="1">
    <source>
        <dbReference type="SAM" id="MobiDB-lite"/>
    </source>
</evidence>
<protein>
    <submittedName>
        <fullName evidence="2">Uncharacterized protein</fullName>
    </submittedName>
</protein>
<feature type="region of interest" description="Disordered" evidence="1">
    <location>
        <begin position="192"/>
        <end position="217"/>
    </location>
</feature>
<dbReference type="OrthoDB" id="2757812at2759"/>
<sequence length="434" mass="49911">MQPLPHPIDRSRLTRYVTSSRVRCAQSGSYSSRLNSRNEEADYYPTYYHTLADLVNFEFDGAITVAQQFNLWLSKATFDLYEVGKYWFDEDDEGDHSEVEDMVQREEDDSLELDIMEVDEIDLEMADIQPLSSSPPPPKSGRLGLARKDIQPPRRTPAEFLVSDEARAALNPERVLTTKQIEHGIQNYLSRKQLAANPMPRKRTPRQRPSPRPEDGKAVFGWERRARCKIWHQCFPLIMEIKRGPSRSLRGEKFEVKMASSFELAAKDLYSYLQSYFARDVCAQRVIAVVASGVYWKWGQVERNEIAKATRADKNVPDRSLSNNEIELRSKFVSKLRAAPSFVLATEASDEELTRLRDDFLIPLIEEHYRYPSTIVPNLQPTKKDREGEEGGQGGHEEDEEGEDEDEYDEGGEDEDEYDEGGEDEDEYDEDGED</sequence>
<evidence type="ECO:0000313" key="3">
    <source>
        <dbReference type="Proteomes" id="UP000230002"/>
    </source>
</evidence>
<dbReference type="Proteomes" id="UP000230002">
    <property type="component" value="Unassembled WGS sequence"/>
</dbReference>
<gene>
    <name evidence="2" type="ORF">GSI_02645</name>
</gene>
<feature type="region of interest" description="Disordered" evidence="1">
    <location>
        <begin position="127"/>
        <end position="149"/>
    </location>
</feature>
<proteinExistence type="predicted"/>
<name>A0A2G8SMQ4_9APHY</name>